<evidence type="ECO:0000256" key="4">
    <source>
        <dbReference type="ARBA" id="ARBA00023163"/>
    </source>
</evidence>
<keyword evidence="4" id="KW-0804">Transcription</keyword>
<dbReference type="PROSITE" id="PS50931">
    <property type="entry name" value="HTH_LYSR"/>
    <property type="match status" value="1"/>
</dbReference>
<name>A0A157RMQ0_9BORD</name>
<comment type="similarity">
    <text evidence="1">Belongs to the LysR transcriptional regulatory family.</text>
</comment>
<dbReference type="PANTHER" id="PTHR30419">
    <property type="entry name" value="HTH-TYPE TRANSCRIPTIONAL REGULATOR YBHD"/>
    <property type="match status" value="1"/>
</dbReference>
<gene>
    <name evidence="6" type="primary">gbpR_6</name>
    <name evidence="6" type="ORF">SAMEA1982600_05250</name>
</gene>
<keyword evidence="2" id="KW-0805">Transcription regulation</keyword>
<dbReference type="GO" id="GO:0005829">
    <property type="term" value="C:cytosol"/>
    <property type="evidence" value="ECO:0007669"/>
    <property type="project" value="TreeGrafter"/>
</dbReference>
<dbReference type="Gene3D" id="1.10.10.10">
    <property type="entry name" value="Winged helix-like DNA-binding domain superfamily/Winged helix DNA-binding domain"/>
    <property type="match status" value="1"/>
</dbReference>
<dbReference type="CDD" id="cd05466">
    <property type="entry name" value="PBP2_LTTR_substrate"/>
    <property type="match status" value="1"/>
</dbReference>
<dbReference type="OrthoDB" id="8816280at2"/>
<dbReference type="InterPro" id="IPR036388">
    <property type="entry name" value="WH-like_DNA-bd_sf"/>
</dbReference>
<evidence type="ECO:0000313" key="6">
    <source>
        <dbReference type="EMBL" id="SAI59247.1"/>
    </source>
</evidence>
<dbReference type="InterPro" id="IPR050950">
    <property type="entry name" value="HTH-type_LysR_regulators"/>
</dbReference>
<dbReference type="AlphaFoldDB" id="A0A157RMQ0"/>
<dbReference type="Pfam" id="PF00126">
    <property type="entry name" value="HTH_1"/>
    <property type="match status" value="1"/>
</dbReference>
<organism evidence="6 7">
    <name type="scientific">Bordetella ansorpii</name>
    <dbReference type="NCBI Taxonomy" id="288768"/>
    <lineage>
        <taxon>Bacteria</taxon>
        <taxon>Pseudomonadati</taxon>
        <taxon>Pseudomonadota</taxon>
        <taxon>Betaproteobacteria</taxon>
        <taxon>Burkholderiales</taxon>
        <taxon>Alcaligenaceae</taxon>
        <taxon>Bordetella</taxon>
    </lineage>
</organism>
<protein>
    <submittedName>
        <fullName evidence="6">LysR-type transcriptional regulator</fullName>
    </submittedName>
</protein>
<dbReference type="SUPFAM" id="SSF53850">
    <property type="entry name" value="Periplasmic binding protein-like II"/>
    <property type="match status" value="1"/>
</dbReference>
<evidence type="ECO:0000256" key="2">
    <source>
        <dbReference type="ARBA" id="ARBA00023015"/>
    </source>
</evidence>
<keyword evidence="3" id="KW-0238">DNA-binding</keyword>
<dbReference type="PANTHER" id="PTHR30419:SF8">
    <property type="entry name" value="NITROGEN ASSIMILATION TRANSCRIPTIONAL ACTIVATOR-RELATED"/>
    <property type="match status" value="1"/>
</dbReference>
<dbReference type="GO" id="GO:0003700">
    <property type="term" value="F:DNA-binding transcription factor activity"/>
    <property type="evidence" value="ECO:0007669"/>
    <property type="project" value="InterPro"/>
</dbReference>
<evidence type="ECO:0000313" key="7">
    <source>
        <dbReference type="Proteomes" id="UP000077037"/>
    </source>
</evidence>
<dbReference type="InterPro" id="IPR000847">
    <property type="entry name" value="LysR_HTH_N"/>
</dbReference>
<proteinExistence type="inferred from homology"/>
<sequence length="313" mass="34241">MARDARTLLNRLIGKVRLRHVQLVVLIADLGSTHKVAEEAGISQPTVVKMLLDMEQLAQTRLFERHARGMRPTPACRALLPFLRSMLRVAQAASQTLSDLQSGAAGVVHVGAMPAACHGPIMSALSHFAQTHREIHFHLHENKSAVLLEELALGTLDVLLIRQPSQIPQGYRFAPILDDRPVVLARAGHRLAGRPVTLPILAREQWLTFPQSMTSRIVFDSWFEDSPVRPGVVNITTSSLSAITTMVAESDALVLLPLSLAGPALAAGRVCILDVPTRDTIRSMGLLWRDEPESLAVAVFCDWMLAHLEDAAL</sequence>
<dbReference type="Proteomes" id="UP000077037">
    <property type="component" value="Unassembled WGS sequence"/>
</dbReference>
<dbReference type="GO" id="GO:0003677">
    <property type="term" value="F:DNA binding"/>
    <property type="evidence" value="ECO:0007669"/>
    <property type="project" value="UniProtKB-KW"/>
</dbReference>
<dbReference type="InterPro" id="IPR036390">
    <property type="entry name" value="WH_DNA-bd_sf"/>
</dbReference>
<evidence type="ECO:0000256" key="1">
    <source>
        <dbReference type="ARBA" id="ARBA00009437"/>
    </source>
</evidence>
<evidence type="ECO:0000256" key="3">
    <source>
        <dbReference type="ARBA" id="ARBA00023125"/>
    </source>
</evidence>
<dbReference type="Pfam" id="PF03466">
    <property type="entry name" value="LysR_substrate"/>
    <property type="match status" value="1"/>
</dbReference>
<evidence type="ECO:0000259" key="5">
    <source>
        <dbReference type="PROSITE" id="PS50931"/>
    </source>
</evidence>
<dbReference type="RefSeq" id="WP_066421024.1">
    <property type="nucleotide sequence ID" value="NZ_FKBS01000029.1"/>
</dbReference>
<dbReference type="Gene3D" id="3.40.190.10">
    <property type="entry name" value="Periplasmic binding protein-like II"/>
    <property type="match status" value="2"/>
</dbReference>
<dbReference type="InterPro" id="IPR005119">
    <property type="entry name" value="LysR_subst-bd"/>
</dbReference>
<reference evidence="6 7" key="1">
    <citation type="submission" date="2016-03" db="EMBL/GenBank/DDBJ databases">
        <authorList>
            <consortium name="Pathogen Informatics"/>
        </authorList>
    </citation>
    <scope>NUCLEOTIDE SEQUENCE [LARGE SCALE GENOMIC DNA]</scope>
    <source>
        <strain evidence="6 7">NCTC13364</strain>
    </source>
</reference>
<dbReference type="SUPFAM" id="SSF46785">
    <property type="entry name" value="Winged helix' DNA-binding domain"/>
    <property type="match status" value="1"/>
</dbReference>
<dbReference type="EMBL" id="FKBS01000029">
    <property type="protein sequence ID" value="SAI59247.1"/>
    <property type="molecule type" value="Genomic_DNA"/>
</dbReference>
<feature type="domain" description="HTH lysR-type" evidence="5">
    <location>
        <begin position="16"/>
        <end position="73"/>
    </location>
</feature>
<accession>A0A157RMQ0</accession>